<feature type="signal peptide" evidence="6">
    <location>
        <begin position="1"/>
        <end position="25"/>
    </location>
</feature>
<dbReference type="SUPFAM" id="SSF90112">
    <property type="entry name" value="Neurotransmitter-gated ion-channel transmembrane pore"/>
    <property type="match status" value="1"/>
</dbReference>
<comment type="subcellular location">
    <subcellularLocation>
        <location evidence="1">Membrane</location>
        <topology evidence="1">Multi-pass membrane protein</topology>
    </subcellularLocation>
</comment>
<keyword evidence="10" id="KW-1185">Reference proteome</keyword>
<evidence type="ECO:0000256" key="6">
    <source>
        <dbReference type="SAM" id="SignalP"/>
    </source>
</evidence>
<reference evidence="9 10" key="1">
    <citation type="submission" date="2019-12" db="EMBL/GenBank/DDBJ databases">
        <authorList>
            <person name="Li M."/>
        </authorList>
    </citation>
    <scope>NUCLEOTIDE SEQUENCE [LARGE SCALE GENOMIC DNA]</scope>
    <source>
        <strain evidence="9 10">GBMRC 2046</strain>
    </source>
</reference>
<keyword evidence="4 5" id="KW-0472">Membrane</keyword>
<dbReference type="EMBL" id="WUMV01000007">
    <property type="protein sequence ID" value="MXN66402.1"/>
    <property type="molecule type" value="Genomic_DNA"/>
</dbReference>
<dbReference type="InterPro" id="IPR038050">
    <property type="entry name" value="Neuro_actylchol_rec"/>
</dbReference>
<dbReference type="AlphaFoldDB" id="A0A7X3LWH6"/>
<protein>
    <recommendedName>
        <fullName evidence="11">Neurotransmitter-gated ion-channel ligand binding domain-containing protein</fullName>
    </recommendedName>
</protein>
<feature type="domain" description="Neurotransmitter-gated ion-channel ligand-binding" evidence="7">
    <location>
        <begin position="30"/>
        <end position="223"/>
    </location>
</feature>
<evidence type="ECO:0000256" key="3">
    <source>
        <dbReference type="ARBA" id="ARBA00022989"/>
    </source>
</evidence>
<dbReference type="Pfam" id="PF02932">
    <property type="entry name" value="Neur_chan_memb"/>
    <property type="match status" value="1"/>
</dbReference>
<evidence type="ECO:0000259" key="8">
    <source>
        <dbReference type="Pfam" id="PF02932"/>
    </source>
</evidence>
<evidence type="ECO:0000259" key="7">
    <source>
        <dbReference type="Pfam" id="PF02931"/>
    </source>
</evidence>
<dbReference type="InterPro" id="IPR006201">
    <property type="entry name" value="Neur_channel"/>
</dbReference>
<keyword evidence="3 5" id="KW-1133">Transmembrane helix</keyword>
<evidence type="ECO:0000256" key="5">
    <source>
        <dbReference type="SAM" id="Phobius"/>
    </source>
</evidence>
<proteinExistence type="predicted"/>
<evidence type="ECO:0000256" key="1">
    <source>
        <dbReference type="ARBA" id="ARBA00004141"/>
    </source>
</evidence>
<comment type="caution">
    <text evidence="9">The sequence shown here is derived from an EMBL/GenBank/DDBJ whole genome shotgun (WGS) entry which is preliminary data.</text>
</comment>
<evidence type="ECO:0008006" key="11">
    <source>
        <dbReference type="Google" id="ProtNLM"/>
    </source>
</evidence>
<evidence type="ECO:0000313" key="10">
    <source>
        <dbReference type="Proteomes" id="UP000433101"/>
    </source>
</evidence>
<gene>
    <name evidence="9" type="ORF">GR183_15920</name>
</gene>
<dbReference type="InterPro" id="IPR006029">
    <property type="entry name" value="Neurotrans-gated_channel_TM"/>
</dbReference>
<dbReference type="InterPro" id="IPR006202">
    <property type="entry name" value="Neur_chan_lig-bd"/>
</dbReference>
<dbReference type="InterPro" id="IPR036734">
    <property type="entry name" value="Neur_chan_lig-bd_sf"/>
</dbReference>
<evidence type="ECO:0000256" key="2">
    <source>
        <dbReference type="ARBA" id="ARBA00022692"/>
    </source>
</evidence>
<dbReference type="RefSeq" id="WP_160776629.1">
    <property type="nucleotide sequence ID" value="NZ_WUMV01000007.1"/>
</dbReference>
<dbReference type="GO" id="GO:0004888">
    <property type="term" value="F:transmembrane signaling receptor activity"/>
    <property type="evidence" value="ECO:0007669"/>
    <property type="project" value="InterPro"/>
</dbReference>
<dbReference type="GO" id="GO:0016020">
    <property type="term" value="C:membrane"/>
    <property type="evidence" value="ECO:0007669"/>
    <property type="project" value="UniProtKB-SubCell"/>
</dbReference>
<dbReference type="CDD" id="cd18988">
    <property type="entry name" value="LGIC_ECD_bact"/>
    <property type="match status" value="1"/>
</dbReference>
<feature type="transmembrane region" description="Helical" evidence="5">
    <location>
        <begin position="289"/>
        <end position="312"/>
    </location>
</feature>
<sequence length="345" mass="38534">MKTFIFIIALMLMAGAAFVPAPARADVCELPDDYRTEVLPGPEDGPTVVEMGILVADITGIDDVGQSIEGDFIIRKQWQDPRLEGVAGCRLHRSQVWFPVTDVLNSNLLRRSRGEFAADQVRIGEGGVVVYLQRFFGTVATYHQLQQFPFDMHDMTLRLAAFGYPKDKVQLTLDMRFTSLAKLLNIPDWEITGIDAEVVEEPIPELLAEYSMVKLYIHAKRNTSYYIWKVLFPLALIVIMSFLVFWINPERFGPQIGLSATSMLTLIAFQFALTTTLPKVGYLTLMDKLILGSTVLVFGSLIMATITAALVVKGQSEKALKIDQACRWLFPLALVGIWAAVLSRL</sequence>
<name>A0A7X3LWH6_9HYPH</name>
<feature type="chain" id="PRO_5031256449" description="Neurotransmitter-gated ion-channel ligand binding domain-containing protein" evidence="6">
    <location>
        <begin position="26"/>
        <end position="345"/>
    </location>
</feature>
<dbReference type="SUPFAM" id="SSF63712">
    <property type="entry name" value="Nicotinic receptor ligand binding domain-like"/>
    <property type="match status" value="1"/>
</dbReference>
<evidence type="ECO:0000313" key="9">
    <source>
        <dbReference type="EMBL" id="MXN66402.1"/>
    </source>
</evidence>
<accession>A0A7X3LWH6</accession>
<keyword evidence="6" id="KW-0732">Signal</keyword>
<keyword evidence="2 5" id="KW-0812">Transmembrane</keyword>
<feature type="transmembrane region" description="Helical" evidence="5">
    <location>
        <begin position="258"/>
        <end position="277"/>
    </location>
</feature>
<feature type="transmembrane region" description="Helical" evidence="5">
    <location>
        <begin position="324"/>
        <end position="342"/>
    </location>
</feature>
<dbReference type="Gene3D" id="2.70.170.10">
    <property type="entry name" value="Neurotransmitter-gated ion-channel ligand-binding domain"/>
    <property type="match status" value="1"/>
</dbReference>
<dbReference type="GO" id="GO:0005230">
    <property type="term" value="F:extracellular ligand-gated monoatomic ion channel activity"/>
    <property type="evidence" value="ECO:0007669"/>
    <property type="project" value="InterPro"/>
</dbReference>
<feature type="transmembrane region" description="Helical" evidence="5">
    <location>
        <begin position="225"/>
        <end position="246"/>
    </location>
</feature>
<dbReference type="Proteomes" id="UP000433101">
    <property type="component" value="Unassembled WGS sequence"/>
</dbReference>
<evidence type="ECO:0000256" key="4">
    <source>
        <dbReference type="ARBA" id="ARBA00023136"/>
    </source>
</evidence>
<dbReference type="InterPro" id="IPR036719">
    <property type="entry name" value="Neuro-gated_channel_TM_sf"/>
</dbReference>
<dbReference type="Gene3D" id="1.20.58.390">
    <property type="entry name" value="Neurotransmitter-gated ion-channel transmembrane domain"/>
    <property type="match status" value="1"/>
</dbReference>
<feature type="domain" description="Neurotransmitter-gated ion-channel transmembrane" evidence="8">
    <location>
        <begin position="231"/>
        <end position="317"/>
    </location>
</feature>
<dbReference type="PANTHER" id="PTHR18945">
    <property type="entry name" value="NEUROTRANSMITTER GATED ION CHANNEL"/>
    <property type="match status" value="1"/>
</dbReference>
<dbReference type="Pfam" id="PF02931">
    <property type="entry name" value="Neur_chan_LBD"/>
    <property type="match status" value="1"/>
</dbReference>
<dbReference type="CDD" id="cd19050">
    <property type="entry name" value="LGIC_TM_bact"/>
    <property type="match status" value="1"/>
</dbReference>
<organism evidence="9 10">
    <name type="scientific">Stappia sediminis</name>
    <dbReference type="NCBI Taxonomy" id="2692190"/>
    <lineage>
        <taxon>Bacteria</taxon>
        <taxon>Pseudomonadati</taxon>
        <taxon>Pseudomonadota</taxon>
        <taxon>Alphaproteobacteria</taxon>
        <taxon>Hyphomicrobiales</taxon>
        <taxon>Stappiaceae</taxon>
        <taxon>Stappia</taxon>
    </lineage>
</organism>